<feature type="transmembrane region" description="Helical" evidence="6">
    <location>
        <begin position="44"/>
        <end position="67"/>
    </location>
</feature>
<reference evidence="8" key="1">
    <citation type="journal article" date="2012" name="J. Bacteriol.">
        <title>Complete genome sequence of the hydrogenotrophic, methanogenic archaeon Methanoculleus bourgensis strain MS2T, isolated from a sewage sludge digester.</title>
        <authorList>
            <person name="Maus I."/>
            <person name="Wibberg D."/>
            <person name="Stantscheff R."/>
            <person name="Eikmeyer F.G."/>
            <person name="Seffner A."/>
            <person name="Boelter J."/>
            <person name="Szczepanowski R."/>
            <person name="Blom J."/>
            <person name="Jaenicke S."/>
            <person name="Konig H."/>
            <person name="Puhler A."/>
            <person name="Schluter A."/>
        </authorList>
    </citation>
    <scope>NUCLEOTIDE SEQUENCE [LARGE SCALE GENOMIC DNA]</scope>
    <source>
        <strain evidence="8">ATCC 43281 / DSM 3045 / OCM 15 / MS2</strain>
    </source>
</reference>
<protein>
    <submittedName>
        <fullName evidence="7">Polysaccharide biosynthesis protein</fullName>
    </submittedName>
</protein>
<feature type="transmembrane region" description="Helical" evidence="6">
    <location>
        <begin position="396"/>
        <end position="418"/>
    </location>
</feature>
<organism evidence="7 8">
    <name type="scientific">Methanoculleus bourgensis (strain ATCC 43281 / DSM 3045 / OCM 15 / MS2)</name>
    <name type="common">Methanogenium bourgense</name>
    <dbReference type="NCBI Taxonomy" id="1201294"/>
    <lineage>
        <taxon>Archaea</taxon>
        <taxon>Methanobacteriati</taxon>
        <taxon>Methanobacteriota</taxon>
        <taxon>Stenosarchaea group</taxon>
        <taxon>Methanomicrobia</taxon>
        <taxon>Methanomicrobiales</taxon>
        <taxon>Methanomicrobiaceae</taxon>
        <taxon>Methanoculleus</taxon>
    </lineage>
</organism>
<evidence type="ECO:0000256" key="3">
    <source>
        <dbReference type="ARBA" id="ARBA00022692"/>
    </source>
</evidence>
<feature type="transmembrane region" description="Helical" evidence="6">
    <location>
        <begin position="367"/>
        <end position="390"/>
    </location>
</feature>
<keyword evidence="4 6" id="KW-1133">Transmembrane helix</keyword>
<dbReference type="AlphaFoldDB" id="I7JAA1"/>
<evidence type="ECO:0000256" key="6">
    <source>
        <dbReference type="SAM" id="Phobius"/>
    </source>
</evidence>
<name>I7JAA1_METBM</name>
<comment type="subcellular location">
    <subcellularLocation>
        <location evidence="1">Cell membrane</location>
        <topology evidence="1">Multi-pass membrane protein</topology>
    </subcellularLocation>
</comment>
<dbReference type="BioCyc" id="MBOU1201294:BN140_RS10440-MONOMER"/>
<dbReference type="STRING" id="1201294.BN140_2100"/>
<dbReference type="Proteomes" id="UP000009007">
    <property type="component" value="Chromosome I"/>
</dbReference>
<keyword evidence="8" id="KW-1185">Reference proteome</keyword>
<accession>I7JAA1</accession>
<feature type="transmembrane region" description="Helical" evidence="6">
    <location>
        <begin position="336"/>
        <end position="355"/>
    </location>
</feature>
<feature type="transmembrane region" description="Helical" evidence="6">
    <location>
        <begin position="122"/>
        <end position="141"/>
    </location>
</feature>
<feature type="transmembrane region" description="Helical" evidence="6">
    <location>
        <begin position="305"/>
        <end position="324"/>
    </location>
</feature>
<keyword evidence="3 6" id="KW-0812">Transmembrane</keyword>
<dbReference type="EMBL" id="HE964772">
    <property type="protein sequence ID" value="CCJ37023.1"/>
    <property type="molecule type" value="Genomic_DNA"/>
</dbReference>
<evidence type="ECO:0000256" key="1">
    <source>
        <dbReference type="ARBA" id="ARBA00004651"/>
    </source>
</evidence>
<evidence type="ECO:0000256" key="2">
    <source>
        <dbReference type="ARBA" id="ARBA00022475"/>
    </source>
</evidence>
<dbReference type="HOGENOM" id="CLU_022017_5_2_2"/>
<sequence length="427" mass="46685">MKIPLSKAMIDVQWAFISIATASLAHFILRIVLGRELGPEGLGIYTLVFTLYSFGIQFAAFGIHAALTKYVAEFLDDHATIRNYVSSGMTCSIITGATMGIALYFLAPYLATTFFKIPEMELLIQLTALCYPFIAVQKAVLGTLNGFRKMHLYAFLNIIQNASIVTLSVILVLSLGMNILGAVMGLVVPTVLISVLSPFLIRGWIERGIALWNTKVLRETTIFGVYFVLGNSFYFLQTQVDSILIGYYLGSVEVGIYAVAVLLTQSLTLIPNATQRVTAPSTATLYGKRDVKAVRRLITSTMKKIFIISVGIATIIAISGQYFITLIFTDEFLLSYVPLLILLIGHTIFAPFEAVGSTLASIGKINIAFYIHAVCGVLNVLLNILLIPLFGINGAAAATTITLILDFAMNTIVIHKILHRSQLLDIH</sequence>
<evidence type="ECO:0000313" key="7">
    <source>
        <dbReference type="EMBL" id="CCJ37023.1"/>
    </source>
</evidence>
<dbReference type="GO" id="GO:0005886">
    <property type="term" value="C:plasma membrane"/>
    <property type="evidence" value="ECO:0007669"/>
    <property type="project" value="UniProtKB-SubCell"/>
</dbReference>
<evidence type="ECO:0000256" key="5">
    <source>
        <dbReference type="ARBA" id="ARBA00023136"/>
    </source>
</evidence>
<feature type="transmembrane region" description="Helical" evidence="6">
    <location>
        <begin position="12"/>
        <end position="32"/>
    </location>
</feature>
<dbReference type="Pfam" id="PF01943">
    <property type="entry name" value="Polysacc_synt"/>
    <property type="match status" value="1"/>
</dbReference>
<evidence type="ECO:0000256" key="4">
    <source>
        <dbReference type="ARBA" id="ARBA00022989"/>
    </source>
</evidence>
<gene>
    <name evidence="7" type="ordered locus">BN140_2100</name>
</gene>
<evidence type="ECO:0000313" key="8">
    <source>
        <dbReference type="Proteomes" id="UP000009007"/>
    </source>
</evidence>
<feature type="transmembrane region" description="Helical" evidence="6">
    <location>
        <begin position="216"/>
        <end position="236"/>
    </location>
</feature>
<keyword evidence="2" id="KW-1003">Cell membrane</keyword>
<dbReference type="InterPro" id="IPR002797">
    <property type="entry name" value="Polysacc_synth"/>
</dbReference>
<dbReference type="PANTHER" id="PTHR30250">
    <property type="entry name" value="PST FAMILY PREDICTED COLANIC ACID TRANSPORTER"/>
    <property type="match status" value="1"/>
</dbReference>
<keyword evidence="5 6" id="KW-0472">Membrane</keyword>
<dbReference type="InterPro" id="IPR050833">
    <property type="entry name" value="Poly_Biosynth_Transport"/>
</dbReference>
<feature type="transmembrane region" description="Helical" evidence="6">
    <location>
        <begin position="179"/>
        <end position="204"/>
    </location>
</feature>
<proteinExistence type="predicted"/>
<dbReference type="PATRIC" id="fig|1201294.9.peg.2315"/>
<feature type="transmembrane region" description="Helical" evidence="6">
    <location>
        <begin position="88"/>
        <end position="110"/>
    </location>
</feature>
<feature type="transmembrane region" description="Helical" evidence="6">
    <location>
        <begin position="153"/>
        <end position="173"/>
    </location>
</feature>
<dbReference type="CDD" id="cd13128">
    <property type="entry name" value="MATE_Wzx_like"/>
    <property type="match status" value="1"/>
</dbReference>
<dbReference type="KEGG" id="mbg:BN140_2100"/>
<feature type="transmembrane region" description="Helical" evidence="6">
    <location>
        <begin position="242"/>
        <end position="263"/>
    </location>
</feature>
<dbReference type="PANTHER" id="PTHR30250:SF27">
    <property type="entry name" value="POLYSACCHARIDE BIOSYNTHESIS PROTEIN"/>
    <property type="match status" value="1"/>
</dbReference>